<proteinExistence type="predicted"/>
<accession>A0ABY7DQN8</accession>
<reference evidence="1" key="1">
    <citation type="submission" date="2022-11" db="EMBL/GenBank/DDBJ databases">
        <title>Centuries of genome instability and evolution in soft-shell clam transmissible cancer (bioRxiv).</title>
        <authorList>
            <person name="Hart S.F.M."/>
            <person name="Yonemitsu M.A."/>
            <person name="Giersch R.M."/>
            <person name="Beal B.F."/>
            <person name="Arriagada G."/>
            <person name="Davis B.W."/>
            <person name="Ostrander E.A."/>
            <person name="Goff S.P."/>
            <person name="Metzger M.J."/>
        </authorList>
    </citation>
    <scope>NUCLEOTIDE SEQUENCE</scope>
    <source>
        <strain evidence="1">MELC-2E11</strain>
        <tissue evidence="1">Siphon/mantle</tissue>
    </source>
</reference>
<gene>
    <name evidence="1" type="ORF">MAR_023257</name>
</gene>
<organism evidence="1 2">
    <name type="scientific">Mya arenaria</name>
    <name type="common">Soft-shell clam</name>
    <dbReference type="NCBI Taxonomy" id="6604"/>
    <lineage>
        <taxon>Eukaryota</taxon>
        <taxon>Metazoa</taxon>
        <taxon>Spiralia</taxon>
        <taxon>Lophotrochozoa</taxon>
        <taxon>Mollusca</taxon>
        <taxon>Bivalvia</taxon>
        <taxon>Autobranchia</taxon>
        <taxon>Heteroconchia</taxon>
        <taxon>Euheterodonta</taxon>
        <taxon>Imparidentia</taxon>
        <taxon>Neoheterodontei</taxon>
        <taxon>Myida</taxon>
        <taxon>Myoidea</taxon>
        <taxon>Myidae</taxon>
        <taxon>Mya</taxon>
    </lineage>
</organism>
<dbReference type="EMBL" id="CP111014">
    <property type="protein sequence ID" value="WAQ98884.1"/>
    <property type="molecule type" value="Genomic_DNA"/>
</dbReference>
<evidence type="ECO:0000313" key="2">
    <source>
        <dbReference type="Proteomes" id="UP001164746"/>
    </source>
</evidence>
<keyword evidence="2" id="KW-1185">Reference proteome</keyword>
<evidence type="ECO:0000313" key="1">
    <source>
        <dbReference type="EMBL" id="WAQ98884.1"/>
    </source>
</evidence>
<protein>
    <submittedName>
        <fullName evidence="1">Uncharacterized protein</fullName>
    </submittedName>
</protein>
<sequence>MTNINYDQNYGIMLEPIFLLCDKKSTAGAPGNGLQSLIRGDGCEGGLLQGGDRQTGVHP</sequence>
<dbReference type="Proteomes" id="UP001164746">
    <property type="component" value="Chromosome 3"/>
</dbReference>
<name>A0ABY7DQN8_MYAAR</name>